<reference evidence="8 9" key="1">
    <citation type="submission" date="2020-10" db="EMBL/GenBank/DDBJ databases">
        <title>Sequencing the genomes of 1000 actinobacteria strains.</title>
        <authorList>
            <person name="Klenk H.-P."/>
        </authorList>
    </citation>
    <scope>NUCLEOTIDE SEQUENCE [LARGE SCALE GENOMIC DNA]</scope>
    <source>
        <strain evidence="8 9">DSM 43173</strain>
    </source>
</reference>
<feature type="transmembrane region" description="Helical" evidence="6">
    <location>
        <begin position="140"/>
        <end position="161"/>
    </location>
</feature>
<dbReference type="InterPro" id="IPR011701">
    <property type="entry name" value="MFS"/>
</dbReference>
<organism evidence="8 9">
    <name type="scientific">Nonomuraea angiospora</name>
    <dbReference type="NCBI Taxonomy" id="46172"/>
    <lineage>
        <taxon>Bacteria</taxon>
        <taxon>Bacillati</taxon>
        <taxon>Actinomycetota</taxon>
        <taxon>Actinomycetes</taxon>
        <taxon>Streptosporangiales</taxon>
        <taxon>Streptosporangiaceae</taxon>
        <taxon>Nonomuraea</taxon>
    </lineage>
</organism>
<feature type="transmembrane region" description="Helical" evidence="6">
    <location>
        <begin position="18"/>
        <end position="39"/>
    </location>
</feature>
<evidence type="ECO:0000256" key="2">
    <source>
        <dbReference type="ARBA" id="ARBA00022448"/>
    </source>
</evidence>
<name>A0ABR9M4D9_9ACTN</name>
<keyword evidence="2" id="KW-0813">Transport</keyword>
<protein>
    <submittedName>
        <fullName evidence="8">EmrB/QacA subfamily drug resistance transporter</fullName>
    </submittedName>
</protein>
<feature type="transmembrane region" description="Helical" evidence="6">
    <location>
        <begin position="206"/>
        <end position="227"/>
    </location>
</feature>
<evidence type="ECO:0000256" key="4">
    <source>
        <dbReference type="ARBA" id="ARBA00022989"/>
    </source>
</evidence>
<feature type="transmembrane region" description="Helical" evidence="6">
    <location>
        <begin position="239"/>
        <end position="257"/>
    </location>
</feature>
<feature type="transmembrane region" description="Helical" evidence="6">
    <location>
        <begin position="342"/>
        <end position="361"/>
    </location>
</feature>
<dbReference type="SUPFAM" id="SSF103473">
    <property type="entry name" value="MFS general substrate transporter"/>
    <property type="match status" value="1"/>
</dbReference>
<gene>
    <name evidence="8" type="ORF">H4W80_006037</name>
</gene>
<comment type="subcellular location">
    <subcellularLocation>
        <location evidence="1">Cell inner membrane</location>
        <topology evidence="1">Multi-pass membrane protein</topology>
    </subcellularLocation>
</comment>
<evidence type="ECO:0000259" key="7">
    <source>
        <dbReference type="PROSITE" id="PS50850"/>
    </source>
</evidence>
<keyword evidence="9" id="KW-1185">Reference proteome</keyword>
<dbReference type="PANTHER" id="PTHR23501">
    <property type="entry name" value="MAJOR FACILITATOR SUPERFAMILY"/>
    <property type="match status" value="1"/>
</dbReference>
<proteinExistence type="predicted"/>
<feature type="transmembrane region" description="Helical" evidence="6">
    <location>
        <begin position="440"/>
        <end position="459"/>
    </location>
</feature>
<feature type="transmembrane region" description="Helical" evidence="6">
    <location>
        <begin position="278"/>
        <end position="301"/>
    </location>
</feature>
<dbReference type="PANTHER" id="PTHR23501:SF191">
    <property type="entry name" value="VACUOLAR BASIC AMINO ACID TRANSPORTER 4"/>
    <property type="match status" value="1"/>
</dbReference>
<dbReference type="InterPro" id="IPR020846">
    <property type="entry name" value="MFS_dom"/>
</dbReference>
<dbReference type="Gene3D" id="1.20.1250.20">
    <property type="entry name" value="MFS general substrate transporter like domains"/>
    <property type="match status" value="1"/>
</dbReference>
<feature type="transmembrane region" description="Helical" evidence="6">
    <location>
        <begin position="51"/>
        <end position="70"/>
    </location>
</feature>
<sequence>MRDLYEDLPERSRTAATYALLGCAFLSMLDGTVVGTALPRIVGQLGGSGSWYVWLVTAYLLTSSVTVPVYGRLSDLYGRRRLLLAGLAVFLAGSLACGVAGSMPFLIASRAFQGLGAGALLTLGMAMIRDLHPPSRAEGMIRMQTLLAAMMIAGMVGGPLLGGLLADHASWRWAFLINLPLGVAGAAVIAVLLPERRLPGAAPGRLDVAGIVLLTTGLSLVLVGLSLKGNTALGWADPAVLGTLLAGLALLTALVPVERRAATPVLPLRLLRRRTYAALLAGGFFMQFAILPVGVLLPLYLQHVRGYSATASGLVLLPFLIGMTVGNRMTAATILRSGHPKPALLTGAALITIGTGAFFALGPDTSPVVTGAWLLLAGLGTGPAMGGITIATQSSVPHADMGSATAGSALTKQLGGTLSLACAQSLLAGPRVTAGGVGATVAWIGGVAGVLAFAALLAMRDTAVTAPARS</sequence>
<keyword evidence="3 6" id="KW-0812">Transmembrane</keyword>
<comment type="caution">
    <text evidence="8">The sequence shown here is derived from an EMBL/GenBank/DDBJ whole genome shotgun (WGS) entry which is preliminary data.</text>
</comment>
<evidence type="ECO:0000313" key="8">
    <source>
        <dbReference type="EMBL" id="MBE1587779.1"/>
    </source>
</evidence>
<feature type="domain" description="Major facilitator superfamily (MFS) profile" evidence="7">
    <location>
        <begin position="16"/>
        <end position="463"/>
    </location>
</feature>
<dbReference type="RefSeq" id="WP_318787122.1">
    <property type="nucleotide sequence ID" value="NZ_JADBEK010000001.1"/>
</dbReference>
<feature type="transmembrane region" description="Helical" evidence="6">
    <location>
        <begin position="173"/>
        <end position="194"/>
    </location>
</feature>
<evidence type="ECO:0000313" key="9">
    <source>
        <dbReference type="Proteomes" id="UP000633509"/>
    </source>
</evidence>
<dbReference type="Pfam" id="PF07690">
    <property type="entry name" value="MFS_1"/>
    <property type="match status" value="1"/>
</dbReference>
<accession>A0ABR9M4D9</accession>
<evidence type="ECO:0000256" key="5">
    <source>
        <dbReference type="ARBA" id="ARBA00023136"/>
    </source>
</evidence>
<dbReference type="Gene3D" id="1.20.1720.10">
    <property type="entry name" value="Multidrug resistance protein D"/>
    <property type="match status" value="1"/>
</dbReference>
<keyword evidence="4 6" id="KW-1133">Transmembrane helix</keyword>
<feature type="transmembrane region" description="Helical" evidence="6">
    <location>
        <begin position="111"/>
        <end position="128"/>
    </location>
</feature>
<feature type="transmembrane region" description="Helical" evidence="6">
    <location>
        <begin position="82"/>
        <end position="105"/>
    </location>
</feature>
<evidence type="ECO:0000256" key="1">
    <source>
        <dbReference type="ARBA" id="ARBA00004429"/>
    </source>
</evidence>
<dbReference type="PROSITE" id="PS50850">
    <property type="entry name" value="MFS"/>
    <property type="match status" value="1"/>
</dbReference>
<feature type="transmembrane region" description="Helical" evidence="6">
    <location>
        <begin position="307"/>
        <end position="330"/>
    </location>
</feature>
<evidence type="ECO:0000256" key="3">
    <source>
        <dbReference type="ARBA" id="ARBA00022692"/>
    </source>
</evidence>
<dbReference type="InterPro" id="IPR036259">
    <property type="entry name" value="MFS_trans_sf"/>
</dbReference>
<dbReference type="EMBL" id="JADBEK010000001">
    <property type="protein sequence ID" value="MBE1587779.1"/>
    <property type="molecule type" value="Genomic_DNA"/>
</dbReference>
<dbReference type="Proteomes" id="UP000633509">
    <property type="component" value="Unassembled WGS sequence"/>
</dbReference>
<keyword evidence="5 6" id="KW-0472">Membrane</keyword>
<evidence type="ECO:0000256" key="6">
    <source>
        <dbReference type="SAM" id="Phobius"/>
    </source>
</evidence>